<protein>
    <submittedName>
        <fullName evidence="2">Flp family type IVb pilin</fullName>
    </submittedName>
</protein>
<dbReference type="EMBL" id="JBHSJF010000005">
    <property type="protein sequence ID" value="MFC5067525.1"/>
    <property type="molecule type" value="Genomic_DNA"/>
</dbReference>
<keyword evidence="1" id="KW-0812">Transmembrane</keyword>
<dbReference type="Pfam" id="PF04964">
    <property type="entry name" value="Flp_Fap"/>
    <property type="match status" value="1"/>
</dbReference>
<name>A0ABV9Z1C3_9HYPH</name>
<gene>
    <name evidence="2" type="ORF">ACFPFW_05790</name>
</gene>
<feature type="transmembrane region" description="Helical" evidence="1">
    <location>
        <begin position="16"/>
        <end position="34"/>
    </location>
</feature>
<sequence>MNLFSRFLKDESGATAIEYALIAAVLAIGILLSLPTLRQALNDTFDEVSDQLDTARETGTGTGG</sequence>
<organism evidence="2 3">
    <name type="scientific">Flaviflagellibacter deserti</name>
    <dbReference type="NCBI Taxonomy" id="2267266"/>
    <lineage>
        <taxon>Bacteria</taxon>
        <taxon>Pseudomonadati</taxon>
        <taxon>Pseudomonadota</taxon>
        <taxon>Alphaproteobacteria</taxon>
        <taxon>Hyphomicrobiales</taxon>
        <taxon>Flaviflagellibacter</taxon>
    </lineage>
</organism>
<dbReference type="RefSeq" id="WP_114957014.1">
    <property type="nucleotide sequence ID" value="NZ_JBHSJF010000005.1"/>
</dbReference>
<evidence type="ECO:0000256" key="1">
    <source>
        <dbReference type="SAM" id="Phobius"/>
    </source>
</evidence>
<dbReference type="InterPro" id="IPR007047">
    <property type="entry name" value="Flp_Fap"/>
</dbReference>
<keyword evidence="1" id="KW-0472">Membrane</keyword>
<proteinExistence type="predicted"/>
<evidence type="ECO:0000313" key="2">
    <source>
        <dbReference type="EMBL" id="MFC5067525.1"/>
    </source>
</evidence>
<keyword evidence="3" id="KW-1185">Reference proteome</keyword>
<dbReference type="Proteomes" id="UP001595796">
    <property type="component" value="Unassembled WGS sequence"/>
</dbReference>
<reference evidence="3" key="1">
    <citation type="journal article" date="2019" name="Int. J. Syst. Evol. Microbiol.">
        <title>The Global Catalogue of Microorganisms (GCM) 10K type strain sequencing project: providing services to taxonomists for standard genome sequencing and annotation.</title>
        <authorList>
            <consortium name="The Broad Institute Genomics Platform"/>
            <consortium name="The Broad Institute Genome Sequencing Center for Infectious Disease"/>
            <person name="Wu L."/>
            <person name="Ma J."/>
        </authorList>
    </citation>
    <scope>NUCLEOTIDE SEQUENCE [LARGE SCALE GENOMIC DNA]</scope>
    <source>
        <strain evidence="3">CGMCC 1.16444</strain>
    </source>
</reference>
<evidence type="ECO:0000313" key="3">
    <source>
        <dbReference type="Proteomes" id="UP001595796"/>
    </source>
</evidence>
<comment type="caution">
    <text evidence="2">The sequence shown here is derived from an EMBL/GenBank/DDBJ whole genome shotgun (WGS) entry which is preliminary data.</text>
</comment>
<accession>A0ABV9Z1C3</accession>
<keyword evidence="1" id="KW-1133">Transmembrane helix</keyword>